<dbReference type="Proteomes" id="UP000011668">
    <property type="component" value="Unassembled WGS sequence"/>
</dbReference>
<accession>L8WXR6</accession>
<reference evidence="2 3" key="1">
    <citation type="journal article" date="2013" name="Nat. Commun.">
        <title>The evolution and pathogenic mechanisms of the rice sheath blight pathogen.</title>
        <authorList>
            <person name="Zheng A."/>
            <person name="Lin R."/>
            <person name="Xu L."/>
            <person name="Qin P."/>
            <person name="Tang C."/>
            <person name="Ai P."/>
            <person name="Zhang D."/>
            <person name="Liu Y."/>
            <person name="Sun Z."/>
            <person name="Feng H."/>
            <person name="Wang Y."/>
            <person name="Chen Y."/>
            <person name="Liang X."/>
            <person name="Fu R."/>
            <person name="Li Q."/>
            <person name="Zhang J."/>
            <person name="Yu X."/>
            <person name="Xie Z."/>
            <person name="Ding L."/>
            <person name="Guan P."/>
            <person name="Tang J."/>
            <person name="Liang Y."/>
            <person name="Wang S."/>
            <person name="Deng Q."/>
            <person name="Li S."/>
            <person name="Zhu J."/>
            <person name="Wang L."/>
            <person name="Liu H."/>
            <person name="Li P."/>
        </authorList>
    </citation>
    <scope>NUCLEOTIDE SEQUENCE [LARGE SCALE GENOMIC DNA]</scope>
    <source>
        <strain evidence="3">AG-1 IA</strain>
    </source>
</reference>
<dbReference type="AlphaFoldDB" id="L8WXR6"/>
<feature type="compositionally biased region" description="Polar residues" evidence="1">
    <location>
        <begin position="101"/>
        <end position="114"/>
    </location>
</feature>
<evidence type="ECO:0000313" key="2">
    <source>
        <dbReference type="EMBL" id="ELU42765.1"/>
    </source>
</evidence>
<dbReference type="HOGENOM" id="CLU_1939551_0_0_1"/>
<comment type="caution">
    <text evidence="2">The sequence shown here is derived from an EMBL/GenBank/DDBJ whole genome shotgun (WGS) entry which is preliminary data.</text>
</comment>
<protein>
    <submittedName>
        <fullName evidence="2">Uncharacterized protein</fullName>
    </submittedName>
</protein>
<sequence length="130" mass="14177">MSGGKFRWGGCGSRGGGGIREWQCRWMVRVVSVASPRVRASPRSRWVRVVVWAMTRTRLSCKQGRAGSEIALRWARPFGANDRGAECGYRPGRSGTGTGTNQAQATRGSAQPQRTRWIGGEGGLGIRKDK</sequence>
<evidence type="ECO:0000256" key="1">
    <source>
        <dbReference type="SAM" id="MobiDB-lite"/>
    </source>
</evidence>
<proteinExistence type="predicted"/>
<keyword evidence="3" id="KW-1185">Reference proteome</keyword>
<dbReference type="EMBL" id="AFRT01000733">
    <property type="protein sequence ID" value="ELU42765.1"/>
    <property type="molecule type" value="Genomic_DNA"/>
</dbReference>
<feature type="region of interest" description="Disordered" evidence="1">
    <location>
        <begin position="85"/>
        <end position="130"/>
    </location>
</feature>
<evidence type="ECO:0000313" key="3">
    <source>
        <dbReference type="Proteomes" id="UP000011668"/>
    </source>
</evidence>
<feature type="compositionally biased region" description="Gly residues" evidence="1">
    <location>
        <begin position="119"/>
        <end position="130"/>
    </location>
</feature>
<gene>
    <name evidence="2" type="ORF">AG1IA_03204</name>
</gene>
<organism evidence="2 3">
    <name type="scientific">Thanatephorus cucumeris (strain AG1-IA)</name>
    <name type="common">Rice sheath blight fungus</name>
    <name type="synonym">Rhizoctonia solani</name>
    <dbReference type="NCBI Taxonomy" id="983506"/>
    <lineage>
        <taxon>Eukaryota</taxon>
        <taxon>Fungi</taxon>
        <taxon>Dikarya</taxon>
        <taxon>Basidiomycota</taxon>
        <taxon>Agaricomycotina</taxon>
        <taxon>Agaricomycetes</taxon>
        <taxon>Cantharellales</taxon>
        <taxon>Ceratobasidiaceae</taxon>
        <taxon>Rhizoctonia</taxon>
        <taxon>Rhizoctonia solani AG-1</taxon>
    </lineage>
</organism>
<name>L8WXR6_THACA</name>